<dbReference type="AlphaFoldDB" id="A0A6J6LWW5"/>
<reference evidence="1" key="1">
    <citation type="submission" date="2020-05" db="EMBL/GenBank/DDBJ databases">
        <authorList>
            <person name="Chiriac C."/>
            <person name="Salcher M."/>
            <person name="Ghai R."/>
            <person name="Kavagutti S V."/>
        </authorList>
    </citation>
    <scope>NUCLEOTIDE SEQUENCE</scope>
</reference>
<name>A0A6J6LWW5_9ZZZZ</name>
<proteinExistence type="predicted"/>
<organism evidence="1">
    <name type="scientific">freshwater metagenome</name>
    <dbReference type="NCBI Taxonomy" id="449393"/>
    <lineage>
        <taxon>unclassified sequences</taxon>
        <taxon>metagenomes</taxon>
        <taxon>ecological metagenomes</taxon>
    </lineage>
</organism>
<sequence length="66" mass="7272">MTKFWLTFAVVAGNLGNDFNFIIGKPEQICMPDDVVGVEMMFGMRHGDAHIGQEGCGLQIKTIVEI</sequence>
<protein>
    <submittedName>
        <fullName evidence="1">Unannotated protein</fullName>
    </submittedName>
</protein>
<dbReference type="EMBL" id="CAEZWE010000108">
    <property type="protein sequence ID" value="CAB4666261.1"/>
    <property type="molecule type" value="Genomic_DNA"/>
</dbReference>
<evidence type="ECO:0000313" key="1">
    <source>
        <dbReference type="EMBL" id="CAB4666261.1"/>
    </source>
</evidence>
<accession>A0A6J6LWW5</accession>
<gene>
    <name evidence="1" type="ORF">UFOPK2169_01719</name>
</gene>